<protein>
    <recommendedName>
        <fullName evidence="6">Smr domain-containing protein</fullName>
    </recommendedName>
</protein>
<dbReference type="PANTHER" id="PTHR47417">
    <property type="entry name" value="SMR DOMAIN-CONTAINING PROTEIN YPL199C"/>
    <property type="match status" value="1"/>
</dbReference>
<dbReference type="InterPro" id="IPR036063">
    <property type="entry name" value="Smr_dom_sf"/>
</dbReference>
<evidence type="ECO:0000256" key="3">
    <source>
        <dbReference type="ARBA" id="ARBA00011486"/>
    </source>
</evidence>
<dbReference type="Gene3D" id="3.30.1370.110">
    <property type="match status" value="1"/>
</dbReference>
<organism evidence="7 8">
    <name type="scientific">Marasmius tenuissimus</name>
    <dbReference type="NCBI Taxonomy" id="585030"/>
    <lineage>
        <taxon>Eukaryota</taxon>
        <taxon>Fungi</taxon>
        <taxon>Dikarya</taxon>
        <taxon>Basidiomycota</taxon>
        <taxon>Agaricomycotina</taxon>
        <taxon>Agaricomycetes</taxon>
        <taxon>Agaricomycetidae</taxon>
        <taxon>Agaricales</taxon>
        <taxon>Marasmiineae</taxon>
        <taxon>Marasmiaceae</taxon>
        <taxon>Marasmius</taxon>
    </lineage>
</organism>
<dbReference type="Pfam" id="PF08590">
    <property type="entry name" value="DUF1771"/>
    <property type="match status" value="1"/>
</dbReference>
<keyword evidence="4" id="KW-0688">Ribosomal frameshifting</keyword>
<dbReference type="SUPFAM" id="SSF55729">
    <property type="entry name" value="Acyl-CoA N-acyltransferases (Nat)"/>
    <property type="match status" value="1"/>
</dbReference>
<comment type="caution">
    <text evidence="7">The sequence shown here is derived from an EMBL/GenBank/DDBJ whole genome shotgun (WGS) entry which is preliminary data.</text>
</comment>
<dbReference type="InterPro" id="IPR016181">
    <property type="entry name" value="Acyl_CoA_acyltransferase"/>
</dbReference>
<dbReference type="SMART" id="SM00463">
    <property type="entry name" value="SMR"/>
    <property type="match status" value="1"/>
</dbReference>
<dbReference type="PANTHER" id="PTHR47417:SF1">
    <property type="entry name" value="SMR DOMAIN-CONTAINING PROTEIN YPL199C"/>
    <property type="match status" value="1"/>
</dbReference>
<feature type="compositionally biased region" description="Low complexity" evidence="5">
    <location>
        <begin position="50"/>
        <end position="61"/>
    </location>
</feature>
<evidence type="ECO:0000256" key="4">
    <source>
        <dbReference type="ARBA" id="ARBA00022758"/>
    </source>
</evidence>
<evidence type="ECO:0000313" key="7">
    <source>
        <dbReference type="EMBL" id="KAL0059298.1"/>
    </source>
</evidence>
<dbReference type="EMBL" id="JBBXMP010000237">
    <property type="protein sequence ID" value="KAL0059298.1"/>
    <property type="molecule type" value="Genomic_DNA"/>
</dbReference>
<dbReference type="PROSITE" id="PS50828">
    <property type="entry name" value="SMR"/>
    <property type="match status" value="1"/>
</dbReference>
<evidence type="ECO:0000256" key="5">
    <source>
        <dbReference type="SAM" id="MobiDB-lite"/>
    </source>
</evidence>
<dbReference type="Pfam" id="PF01713">
    <property type="entry name" value="Smr"/>
    <property type="match status" value="1"/>
</dbReference>
<feature type="region of interest" description="Disordered" evidence="5">
    <location>
        <begin position="35"/>
        <end position="81"/>
    </location>
</feature>
<proteinExistence type="inferred from homology"/>
<comment type="subunit">
    <text evidence="3">Interacts with ODC and thereby sterically blocks ODC homodimerization.</text>
</comment>
<evidence type="ECO:0000256" key="1">
    <source>
        <dbReference type="ARBA" id="ARBA00002307"/>
    </source>
</evidence>
<evidence type="ECO:0000256" key="2">
    <source>
        <dbReference type="ARBA" id="ARBA00008796"/>
    </source>
</evidence>
<dbReference type="InterPro" id="IPR002625">
    <property type="entry name" value="Smr_dom"/>
</dbReference>
<name>A0ABR2ZEU1_9AGAR</name>
<accession>A0ABR2ZEU1</accession>
<dbReference type="InterPro" id="IPR053020">
    <property type="entry name" value="Smr_domain_protein"/>
</dbReference>
<gene>
    <name evidence="7" type="ORF">AAF712_013986</name>
</gene>
<keyword evidence="8" id="KW-1185">Reference proteome</keyword>
<reference evidence="7 8" key="1">
    <citation type="submission" date="2024-05" db="EMBL/GenBank/DDBJ databases">
        <title>A draft genome resource for the thread blight pathogen Marasmius tenuissimus strain MS-2.</title>
        <authorList>
            <person name="Yulfo-Soto G.E."/>
            <person name="Baruah I.K."/>
            <person name="Amoako-Attah I."/>
            <person name="Bukari Y."/>
            <person name="Meinhardt L.W."/>
            <person name="Bailey B.A."/>
            <person name="Cohen S.P."/>
        </authorList>
    </citation>
    <scope>NUCLEOTIDE SEQUENCE [LARGE SCALE GENOMIC DNA]</scope>
    <source>
        <strain evidence="7 8">MS-2</strain>
    </source>
</reference>
<evidence type="ECO:0000313" key="8">
    <source>
        <dbReference type="Proteomes" id="UP001437256"/>
    </source>
</evidence>
<feature type="compositionally biased region" description="Pro residues" evidence="5">
    <location>
        <begin position="255"/>
        <end position="269"/>
    </location>
</feature>
<comment type="function">
    <text evidence="1">Ornithine decarboxylase (ODC) antizyme protein that negatively regulates ODC activity and intracellular polyamine biosynthesis in response to increased intracellular polyamine levels. Binds to ODC monomers, inhibiting the assembly of the functional ODC homodimer, and targets the monomers for ubiquitin-independent proteolytic destruction by the 26S proteasome.</text>
</comment>
<dbReference type="SUPFAM" id="SSF160443">
    <property type="entry name" value="SMR domain-like"/>
    <property type="match status" value="1"/>
</dbReference>
<feature type="region of interest" description="Disordered" evidence="5">
    <location>
        <begin position="217"/>
        <end position="283"/>
    </location>
</feature>
<dbReference type="InterPro" id="IPR038581">
    <property type="entry name" value="ODC_AZ_sf"/>
</dbReference>
<dbReference type="InterPro" id="IPR002993">
    <property type="entry name" value="ODC_AZ"/>
</dbReference>
<dbReference type="Proteomes" id="UP001437256">
    <property type="component" value="Unassembled WGS sequence"/>
</dbReference>
<sequence length="417" mass="45494">MNPSFELSSSPSSFNSSGSPIGYFNSAYKKPSADYPIASRPVSVPHHIPRTGSASSDSSTPPLTPDEGSDSSDVGSPELGPQHQKDALEFLMTIFPRHGLSALPYARNVSISAQNLGSSFEGMVLDIPGKTKTLYVDAKNAQSVSLRESIVALLDLADELLECSALVIVLERSSPVLGEVLHSLIKLLVDSAWVGMDVLVKVLKSLVNIFCGASEPEQKPPQSTWQQPSHQQYQAPQHQQQAPHQQQNWQQHQPHYPPSAPHSPPSKPHSPPHHGSHVDQNQVNQANPHYTDLRKRANEEGDQMAKCFQESKEAYAKGDGAGAKQLSNEGKEHQSKMESLNKQASDWIFIENNKDSKPGEIDLHGLYVKEAIAHTDRAIEQAKQRGDSTVHLIVGKGLHSKGGVAKIKPAIEDLMQK</sequence>
<feature type="domain" description="Smr" evidence="6">
    <location>
        <begin position="361"/>
        <end position="417"/>
    </location>
</feature>
<dbReference type="SMART" id="SM01162">
    <property type="entry name" value="DUF1771"/>
    <property type="match status" value="1"/>
</dbReference>
<evidence type="ECO:0000259" key="6">
    <source>
        <dbReference type="PROSITE" id="PS50828"/>
    </source>
</evidence>
<dbReference type="Pfam" id="PF02100">
    <property type="entry name" value="ODC_AZ"/>
    <property type="match status" value="1"/>
</dbReference>
<dbReference type="Gene3D" id="3.40.630.60">
    <property type="match status" value="1"/>
</dbReference>
<comment type="similarity">
    <text evidence="2">Belongs to the ODC antizyme family.</text>
</comment>
<dbReference type="InterPro" id="IPR013899">
    <property type="entry name" value="DUF1771"/>
</dbReference>
<feature type="compositionally biased region" description="Low complexity" evidence="5">
    <location>
        <begin position="225"/>
        <end position="254"/>
    </location>
</feature>